<dbReference type="GO" id="GO:0003908">
    <property type="term" value="F:methylated-DNA-[protein]-cysteine S-methyltransferase activity"/>
    <property type="evidence" value="ECO:0007669"/>
    <property type="project" value="UniProtKB-UniRule"/>
</dbReference>
<dbReference type="PANTHER" id="PTHR10815:SF5">
    <property type="entry name" value="METHYLATED-DNA--PROTEIN-CYSTEINE METHYLTRANSFERASE"/>
    <property type="match status" value="1"/>
</dbReference>
<keyword evidence="8" id="KW-0963">Cytoplasm</keyword>
<dbReference type="eggNOG" id="COG0350">
    <property type="taxonomic scope" value="Bacteria"/>
</dbReference>
<sequence length="166" mass="18574">MIIHTEIYHSPCGDLLLGACEEKLCLCDWTSEKHRPKTDCKLRKLLNAEFVDTPSEITRRAAYELEEYFAGRRRTFNIPLLFAGTDFQKKVWSALLDVPFGETKSYAWLAKKIGNPKAVRAVGLANGANNISIFAPCHRIIGSNGSLVGYGGGLEIKRFLLNLENK</sequence>
<dbReference type="HAMAP" id="MF_00772">
    <property type="entry name" value="OGT"/>
    <property type="match status" value="1"/>
</dbReference>
<dbReference type="EC" id="2.1.1.63" evidence="8"/>
<dbReference type="InterPro" id="IPR023546">
    <property type="entry name" value="MGMT"/>
</dbReference>
<comment type="catalytic activity">
    <reaction evidence="7 8">
        <text>a 6-O-methyl-2'-deoxyguanosine in DNA + L-cysteinyl-[protein] = S-methyl-L-cysteinyl-[protein] + a 2'-deoxyguanosine in DNA</text>
        <dbReference type="Rhea" id="RHEA:24000"/>
        <dbReference type="Rhea" id="RHEA-COMP:10131"/>
        <dbReference type="Rhea" id="RHEA-COMP:10132"/>
        <dbReference type="Rhea" id="RHEA-COMP:11367"/>
        <dbReference type="Rhea" id="RHEA-COMP:11368"/>
        <dbReference type="ChEBI" id="CHEBI:29950"/>
        <dbReference type="ChEBI" id="CHEBI:82612"/>
        <dbReference type="ChEBI" id="CHEBI:85445"/>
        <dbReference type="ChEBI" id="CHEBI:85448"/>
        <dbReference type="EC" id="2.1.1.63"/>
    </reaction>
</comment>
<feature type="domain" description="Methylguanine DNA methyltransferase ribonuclease-like" evidence="10">
    <location>
        <begin position="4"/>
        <end position="80"/>
    </location>
</feature>
<dbReference type="PANTHER" id="PTHR10815">
    <property type="entry name" value="METHYLATED-DNA--PROTEIN-CYSTEINE METHYLTRANSFERASE"/>
    <property type="match status" value="1"/>
</dbReference>
<evidence type="ECO:0000256" key="6">
    <source>
        <dbReference type="ARBA" id="ARBA00023204"/>
    </source>
</evidence>
<evidence type="ECO:0000259" key="9">
    <source>
        <dbReference type="Pfam" id="PF01035"/>
    </source>
</evidence>
<keyword evidence="12" id="KW-1185">Reference proteome</keyword>
<dbReference type="Pfam" id="PF02870">
    <property type="entry name" value="Methyltransf_1N"/>
    <property type="match status" value="1"/>
</dbReference>
<keyword evidence="6 8" id="KW-0234">DNA repair</keyword>
<evidence type="ECO:0000313" key="12">
    <source>
        <dbReference type="Proteomes" id="UP000016023"/>
    </source>
</evidence>
<dbReference type="AlphaFoldDB" id="H1Q1C7"/>
<dbReference type="SUPFAM" id="SSF46767">
    <property type="entry name" value="Methylated DNA-protein cysteine methyltransferase, C-terminal domain"/>
    <property type="match status" value="1"/>
</dbReference>
<dbReference type="PATRIC" id="fig|883158.3.peg.730"/>
<dbReference type="HOGENOM" id="CLU_000445_52_2_10"/>
<dbReference type="STRING" id="883158.HMPREF9140_00715"/>
<dbReference type="Gene3D" id="1.10.10.10">
    <property type="entry name" value="Winged helix-like DNA-binding domain superfamily/Winged helix DNA-binding domain"/>
    <property type="match status" value="1"/>
</dbReference>
<dbReference type="InterPro" id="IPR036631">
    <property type="entry name" value="MGMT_N_sf"/>
</dbReference>
<evidence type="ECO:0000313" key="11">
    <source>
        <dbReference type="EMBL" id="EHO72308.1"/>
    </source>
</evidence>
<feature type="active site" description="Nucleophile; methyl group acceptor" evidence="8">
    <location>
        <position position="137"/>
    </location>
</feature>
<feature type="domain" description="Methylated-DNA-[protein]-cysteine S-methyltransferase DNA binding" evidence="9">
    <location>
        <begin position="86"/>
        <end position="165"/>
    </location>
</feature>
<comment type="catalytic activity">
    <reaction evidence="1 8">
        <text>a 4-O-methyl-thymidine in DNA + L-cysteinyl-[protein] = a thymidine in DNA + S-methyl-L-cysteinyl-[protein]</text>
        <dbReference type="Rhea" id="RHEA:53428"/>
        <dbReference type="Rhea" id="RHEA-COMP:10131"/>
        <dbReference type="Rhea" id="RHEA-COMP:10132"/>
        <dbReference type="Rhea" id="RHEA-COMP:13555"/>
        <dbReference type="Rhea" id="RHEA-COMP:13556"/>
        <dbReference type="ChEBI" id="CHEBI:29950"/>
        <dbReference type="ChEBI" id="CHEBI:82612"/>
        <dbReference type="ChEBI" id="CHEBI:137386"/>
        <dbReference type="ChEBI" id="CHEBI:137387"/>
        <dbReference type="EC" id="2.1.1.63"/>
    </reaction>
</comment>
<dbReference type="FunFam" id="1.10.10.10:FF:000214">
    <property type="entry name" value="Methylated-DNA--protein-cysteine methyltransferase"/>
    <property type="match status" value="1"/>
</dbReference>
<dbReference type="InterPro" id="IPR014048">
    <property type="entry name" value="MethylDNA_cys_MeTrfase_DNA-bd"/>
</dbReference>
<comment type="caution">
    <text evidence="11">The sequence shown here is derived from an EMBL/GenBank/DDBJ whole genome shotgun (WGS) entry which is preliminary data.</text>
</comment>
<evidence type="ECO:0000259" key="10">
    <source>
        <dbReference type="Pfam" id="PF02870"/>
    </source>
</evidence>
<name>H1Q1C7_9BACT</name>
<dbReference type="RefSeq" id="WP_006951793.1">
    <property type="nucleotide sequence ID" value="NZ_JH594521.1"/>
</dbReference>
<dbReference type="GO" id="GO:0006307">
    <property type="term" value="P:DNA alkylation repair"/>
    <property type="evidence" value="ECO:0007669"/>
    <property type="project" value="UniProtKB-UniRule"/>
</dbReference>
<evidence type="ECO:0000256" key="1">
    <source>
        <dbReference type="ARBA" id="ARBA00001286"/>
    </source>
</evidence>
<dbReference type="GO" id="GO:0032259">
    <property type="term" value="P:methylation"/>
    <property type="evidence" value="ECO:0007669"/>
    <property type="project" value="UniProtKB-KW"/>
</dbReference>
<gene>
    <name evidence="11" type="ORF">HMPREF9140_00715</name>
</gene>
<dbReference type="Gene3D" id="3.30.160.70">
    <property type="entry name" value="Methylated DNA-protein cysteine methyltransferase domain"/>
    <property type="match status" value="1"/>
</dbReference>
<accession>H1Q1C7</accession>
<dbReference type="EMBL" id="AGWK01000021">
    <property type="protein sequence ID" value="EHO72308.1"/>
    <property type="molecule type" value="Genomic_DNA"/>
</dbReference>
<comment type="similarity">
    <text evidence="2 8">Belongs to the MGMT family.</text>
</comment>
<evidence type="ECO:0000256" key="7">
    <source>
        <dbReference type="ARBA" id="ARBA00049348"/>
    </source>
</evidence>
<dbReference type="InterPro" id="IPR008332">
    <property type="entry name" value="MethylG_MeTrfase_N"/>
</dbReference>
<dbReference type="SUPFAM" id="SSF53155">
    <property type="entry name" value="Methylated DNA-protein cysteine methyltransferase domain"/>
    <property type="match status" value="1"/>
</dbReference>
<keyword evidence="4 8" id="KW-0808">Transferase</keyword>
<dbReference type="InterPro" id="IPR036217">
    <property type="entry name" value="MethylDNA_cys_MeTrfase_DNAb"/>
</dbReference>
<evidence type="ECO:0000256" key="5">
    <source>
        <dbReference type="ARBA" id="ARBA00022763"/>
    </source>
</evidence>
<organism evidence="11 12">
    <name type="scientific">Prevotella micans F0438</name>
    <dbReference type="NCBI Taxonomy" id="883158"/>
    <lineage>
        <taxon>Bacteria</taxon>
        <taxon>Pseudomonadati</taxon>
        <taxon>Bacteroidota</taxon>
        <taxon>Bacteroidia</taxon>
        <taxon>Bacteroidales</taxon>
        <taxon>Prevotellaceae</taxon>
        <taxon>Prevotella</taxon>
    </lineage>
</organism>
<reference evidence="11 12" key="1">
    <citation type="submission" date="2011-12" db="EMBL/GenBank/DDBJ databases">
        <title>The Genome Sequence of Prevotella micans F0438.</title>
        <authorList>
            <consortium name="The Broad Institute Genome Sequencing Platform"/>
            <person name="Earl A."/>
            <person name="Ward D."/>
            <person name="Feldgarden M."/>
            <person name="Gevers D."/>
            <person name="Izard J."/>
            <person name="Baranova O.V."/>
            <person name="Blanton J.M."/>
            <person name="Wade W.G."/>
            <person name="Dewhirst F.E."/>
            <person name="Young S.K."/>
            <person name="Zeng Q."/>
            <person name="Gargeya S."/>
            <person name="Fitzgerald M."/>
            <person name="Haas B."/>
            <person name="Abouelleil A."/>
            <person name="Alvarado L."/>
            <person name="Arachchi H.M."/>
            <person name="Berlin A."/>
            <person name="Chapman S.B."/>
            <person name="Gearin G."/>
            <person name="Goldberg J."/>
            <person name="Griggs A."/>
            <person name="Gujja S."/>
            <person name="Hansen M."/>
            <person name="Heiman D."/>
            <person name="Howarth C."/>
            <person name="Larimer J."/>
            <person name="Lui A."/>
            <person name="MacDonald P.J.P."/>
            <person name="McCowen C."/>
            <person name="Montmayeur A."/>
            <person name="Murphy C."/>
            <person name="Neiman D."/>
            <person name="Pearson M."/>
            <person name="Priest M."/>
            <person name="Roberts A."/>
            <person name="Saif S."/>
            <person name="Shea T."/>
            <person name="Sisk P."/>
            <person name="Stolte C."/>
            <person name="Sykes S."/>
            <person name="Wortman J."/>
            <person name="Nusbaum C."/>
            <person name="Birren B."/>
        </authorList>
    </citation>
    <scope>NUCLEOTIDE SEQUENCE [LARGE SCALE GENOMIC DNA]</scope>
    <source>
        <strain evidence="11 12">F0438</strain>
    </source>
</reference>
<dbReference type="Pfam" id="PF01035">
    <property type="entry name" value="DNA_binding_1"/>
    <property type="match status" value="1"/>
</dbReference>
<dbReference type="NCBIfam" id="TIGR00589">
    <property type="entry name" value="ogt"/>
    <property type="match status" value="1"/>
</dbReference>
<comment type="function">
    <text evidence="8">Involved in the cellular defense against the biological effects of O6-methylguanine (O6-MeG) and O4-methylthymine (O4-MeT) in DNA. Repairs the methylated nucleobase in DNA by stoichiometrically transferring the methyl group to a cysteine residue in the enzyme. This is a suicide reaction: the enzyme is irreversibly inactivated.</text>
</comment>
<evidence type="ECO:0000256" key="3">
    <source>
        <dbReference type="ARBA" id="ARBA00022603"/>
    </source>
</evidence>
<dbReference type="CDD" id="cd06445">
    <property type="entry name" value="ATase"/>
    <property type="match status" value="1"/>
</dbReference>
<keyword evidence="5 8" id="KW-0227">DNA damage</keyword>
<evidence type="ECO:0000256" key="8">
    <source>
        <dbReference type="HAMAP-Rule" id="MF_00772"/>
    </source>
</evidence>
<dbReference type="Proteomes" id="UP000016023">
    <property type="component" value="Unassembled WGS sequence"/>
</dbReference>
<dbReference type="InterPro" id="IPR036388">
    <property type="entry name" value="WH-like_DNA-bd_sf"/>
</dbReference>
<comment type="subcellular location">
    <subcellularLocation>
        <location evidence="8">Cytoplasm</location>
    </subcellularLocation>
</comment>
<comment type="miscellaneous">
    <text evidence="8">This enzyme catalyzes only one turnover and therefore is not strictly catalytic. According to one definition, an enzyme is a biocatalyst that acts repeatedly and over many reaction cycles.</text>
</comment>
<protein>
    <recommendedName>
        <fullName evidence="8">Methylated-DNA--protein-cysteine methyltransferase</fullName>
        <ecNumber evidence="8">2.1.1.63</ecNumber>
    </recommendedName>
    <alternativeName>
        <fullName evidence="8">6-O-methylguanine-DNA methyltransferase</fullName>
        <shortName evidence="8">MGMT</shortName>
    </alternativeName>
    <alternativeName>
        <fullName evidence="8">O-6-methylguanine-DNA-alkyltransferase</fullName>
    </alternativeName>
</protein>
<dbReference type="GO" id="GO:0005737">
    <property type="term" value="C:cytoplasm"/>
    <property type="evidence" value="ECO:0007669"/>
    <property type="project" value="UniProtKB-SubCell"/>
</dbReference>
<keyword evidence="3 8" id="KW-0489">Methyltransferase</keyword>
<evidence type="ECO:0000256" key="2">
    <source>
        <dbReference type="ARBA" id="ARBA00008711"/>
    </source>
</evidence>
<proteinExistence type="inferred from homology"/>
<evidence type="ECO:0000256" key="4">
    <source>
        <dbReference type="ARBA" id="ARBA00022679"/>
    </source>
</evidence>